<dbReference type="Pfam" id="PF02602">
    <property type="entry name" value="HEM4"/>
    <property type="match status" value="1"/>
</dbReference>
<organism evidence="4 5">
    <name type="scientific">Blastochloris sulfoviridis</name>
    <dbReference type="NCBI Taxonomy" id="50712"/>
    <lineage>
        <taxon>Bacteria</taxon>
        <taxon>Pseudomonadati</taxon>
        <taxon>Pseudomonadota</taxon>
        <taxon>Alphaproteobacteria</taxon>
        <taxon>Hyphomicrobiales</taxon>
        <taxon>Blastochloridaceae</taxon>
        <taxon>Blastochloris</taxon>
    </lineage>
</organism>
<feature type="domain" description="Tetrapyrrole biosynthesis uroporphyrinogen III synthase" evidence="3">
    <location>
        <begin position="14"/>
        <end position="228"/>
    </location>
</feature>
<accession>A0A5M6I6B9</accession>
<evidence type="ECO:0000313" key="5">
    <source>
        <dbReference type="Proteomes" id="UP000323886"/>
    </source>
</evidence>
<feature type="compositionally biased region" description="Basic and acidic residues" evidence="2">
    <location>
        <begin position="336"/>
        <end position="346"/>
    </location>
</feature>
<keyword evidence="1" id="KW-0175">Coiled coil</keyword>
<feature type="region of interest" description="Disordered" evidence="2">
    <location>
        <begin position="451"/>
        <end position="473"/>
    </location>
</feature>
<protein>
    <recommendedName>
        <fullName evidence="3">Tetrapyrrole biosynthesis uroporphyrinogen III synthase domain-containing protein</fullName>
    </recommendedName>
</protein>
<keyword evidence="5" id="KW-1185">Reference proteome</keyword>
<evidence type="ECO:0000256" key="2">
    <source>
        <dbReference type="SAM" id="MobiDB-lite"/>
    </source>
</evidence>
<feature type="coiled-coil region" evidence="1">
    <location>
        <begin position="484"/>
        <end position="521"/>
    </location>
</feature>
<dbReference type="CDD" id="cd06578">
    <property type="entry name" value="HemD"/>
    <property type="match status" value="1"/>
</dbReference>
<proteinExistence type="predicted"/>
<feature type="compositionally biased region" description="Pro residues" evidence="2">
    <location>
        <begin position="460"/>
        <end position="473"/>
    </location>
</feature>
<gene>
    <name evidence="4" type="ORF">F1193_01135</name>
</gene>
<dbReference type="AlphaFoldDB" id="A0A5M6I6B9"/>
<feature type="region of interest" description="Disordered" evidence="2">
    <location>
        <begin position="248"/>
        <end position="305"/>
    </location>
</feature>
<dbReference type="GO" id="GO:0033014">
    <property type="term" value="P:tetrapyrrole biosynthetic process"/>
    <property type="evidence" value="ECO:0007669"/>
    <property type="project" value="InterPro"/>
</dbReference>
<feature type="region of interest" description="Disordered" evidence="2">
    <location>
        <begin position="320"/>
        <end position="402"/>
    </location>
</feature>
<dbReference type="SUPFAM" id="SSF69618">
    <property type="entry name" value="HemD-like"/>
    <property type="match status" value="1"/>
</dbReference>
<reference evidence="4 5" key="1">
    <citation type="submission" date="2019-09" db="EMBL/GenBank/DDBJ databases">
        <title>Draft Whole-Genome sequence of Blastochloris sulfoviridis DSM 729.</title>
        <authorList>
            <person name="Meyer T.E."/>
            <person name="Kyndt J.A."/>
        </authorList>
    </citation>
    <scope>NUCLEOTIDE SEQUENCE [LARGE SCALE GENOMIC DNA]</scope>
    <source>
        <strain evidence="4 5">DSM 729</strain>
    </source>
</reference>
<feature type="compositionally biased region" description="Low complexity" evidence="2">
    <location>
        <begin position="320"/>
        <end position="335"/>
    </location>
</feature>
<feature type="compositionally biased region" description="Basic and acidic residues" evidence="2">
    <location>
        <begin position="360"/>
        <end position="371"/>
    </location>
</feature>
<evidence type="ECO:0000256" key="1">
    <source>
        <dbReference type="SAM" id="Coils"/>
    </source>
</evidence>
<comment type="caution">
    <text evidence="4">The sequence shown here is derived from an EMBL/GenBank/DDBJ whole genome shotgun (WGS) entry which is preliminary data.</text>
</comment>
<sequence>MRLLVTRPEPGASRTRAALAAHGHEALLDPLMTIVPVAPSPPANRFDAVALTSVNGARAAAELAWVFYSGLPVFTVGRRTREVAIGAGFTDVTSAEGDVGDLADMLAKCLIPGERVLWLAGEDRAGDLAAELAPRGIAVETVVAYRAEPAQHLAEATLAALSAGRIDGILHYSRRSCETLLAAGIRDGVYDAVVGLQHYALSPRVAEPLVASGAVVRIAATPDEGSLLDLLPFGRQAGDACDVTRGRTAMASQATDDVPNRPGQTPTEPAPKTETEAIETDAASAKATSALETIPSSADDTRKAAAGPAEIEVAAIEIAETSASPAGEAPVAAEAKAPETSEETKALEAPAQEGSAQETQETKAQDTKAQDTEAQDTEEPESKAPEAKQPVSAPPPSRGRGGAIVGGTFAGLLAGAVAAGALTYTGILPPLGADPGPLLEAQARLQATEARLSALESRPEPAPAPAPTAPAEPDPAIVAKLDQVEVLATRIAELERAAQALSRLDARIAALETQARETESAPAAGQPAGDDTRVSALQTQVKGLETKIDGAAHGAEEAIRLATTAGEAAQRAAAAATPLPDQLAAIDRKLAELSSLPGRVVALDQRLQLAAAPSRMIAWPVALGALRTALDEGRPFRAEYDAAMALAGPGYERLKAIDGVAASGVPTLRQVQGRFDDLVSQLLSNVPRDEPANDIGAVLNKLARSAEGLVRFRPTPGMDGETPAALVGRVQSQLSRGDLAGAIATVGQLPPDLVKIATPWLQIAKTRLDADRLLAELTDQALAALARTGG</sequence>
<evidence type="ECO:0000259" key="3">
    <source>
        <dbReference type="Pfam" id="PF02602"/>
    </source>
</evidence>
<evidence type="ECO:0000313" key="4">
    <source>
        <dbReference type="EMBL" id="KAA5603289.1"/>
    </source>
</evidence>
<feature type="compositionally biased region" description="Polar residues" evidence="2">
    <location>
        <begin position="286"/>
        <end position="298"/>
    </location>
</feature>
<dbReference type="EMBL" id="VWPL01000002">
    <property type="protein sequence ID" value="KAA5603289.1"/>
    <property type="molecule type" value="Genomic_DNA"/>
</dbReference>
<dbReference type="GO" id="GO:0004852">
    <property type="term" value="F:uroporphyrinogen-III synthase activity"/>
    <property type="evidence" value="ECO:0007669"/>
    <property type="project" value="InterPro"/>
</dbReference>
<dbReference type="Proteomes" id="UP000323886">
    <property type="component" value="Unassembled WGS sequence"/>
</dbReference>
<dbReference type="OrthoDB" id="7163809at2"/>
<dbReference type="Gene3D" id="3.40.50.10090">
    <property type="match status" value="2"/>
</dbReference>
<name>A0A5M6I6B9_9HYPH</name>
<dbReference type="RefSeq" id="WP_150095838.1">
    <property type="nucleotide sequence ID" value="NZ_VWPL01000002.1"/>
</dbReference>
<dbReference type="InterPro" id="IPR036108">
    <property type="entry name" value="4pyrrol_syn_uPrphyn_synt_sf"/>
</dbReference>
<dbReference type="InterPro" id="IPR003754">
    <property type="entry name" value="4pyrrol_synth_uPrphyn_synth"/>
</dbReference>